<dbReference type="OrthoDB" id="191080at2759"/>
<dbReference type="InterPro" id="IPR023214">
    <property type="entry name" value="HAD_sf"/>
</dbReference>
<dbReference type="Pfam" id="PF00702">
    <property type="entry name" value="Hydrolase"/>
    <property type="match status" value="1"/>
</dbReference>
<sequence>MLNSSRLVIMYVLIPDFGTFGSSKEDMDDIEHRRRSFLFSANDLLALTCCAMLYVHGVTCSSFYKLCSSVMRMKALVMALYVVSYAECYHYVFDAAINLHPLGLDCSTRNHGPIPKSRGVFGGHQNVDLSVKAGSLISHNDKEQQRRCIVLDIEGTTTPISFVTDILFPYARENVGRHLDLTYDSTETQDNIKLLRSQVHNDLQGLAGAVPIPSKYAGKEGLIGALVTNVKAMVRANWEITAMKKLLVRTMKLVVKMPSLNLAADILRIQGHIWRTGFQNNEIEGVVFDDVPEALENWHALGIKVYIYSSGSRLAQRLIFGNTNYGDLRKYLCGFFDTRMGNKKETSSYVEISESLGVDKPSEILFVTDVYQEAIAAKAAGLEVIISVRPGNGPLPENHGFKTIQYFSEI</sequence>
<dbReference type="Proteomes" id="UP000428333">
    <property type="component" value="Linkage Group LG06"/>
</dbReference>
<dbReference type="SFLD" id="SFLDG01133">
    <property type="entry name" value="C1.5.4:_Enolase-phosphatase_Li"/>
    <property type="match status" value="1"/>
</dbReference>
<keyword evidence="5" id="KW-1185">Reference proteome</keyword>
<dbReference type="SFLD" id="SFLDS00003">
    <property type="entry name" value="Haloacid_Dehalogenase"/>
    <property type="match status" value="1"/>
</dbReference>
<dbReference type="EMBL" id="QEFC01001433">
    <property type="protein sequence ID" value="KAE9458103.1"/>
    <property type="molecule type" value="Genomic_DNA"/>
</dbReference>
<evidence type="ECO:0000313" key="5">
    <source>
        <dbReference type="Proteomes" id="UP000428333"/>
    </source>
</evidence>
<keyword evidence="2" id="KW-0378">Hydrolase</keyword>
<reference evidence="4 5" key="1">
    <citation type="journal article" date="2019" name="Genome Biol. Evol.">
        <title>The Rhododendron genome and chromosomal organization provide insight into shared whole-genome duplications across the heath family (Ericaceae).</title>
        <authorList>
            <person name="Soza V.L."/>
            <person name="Lindsley D."/>
            <person name="Waalkes A."/>
            <person name="Ramage E."/>
            <person name="Patwardhan R.P."/>
            <person name="Burton J.N."/>
            <person name="Adey A."/>
            <person name="Kumar A."/>
            <person name="Qiu R."/>
            <person name="Shendure J."/>
            <person name="Hall B."/>
        </authorList>
    </citation>
    <scope>NUCLEOTIDE SEQUENCE [LARGE SCALE GENOMIC DNA]</scope>
    <source>
        <strain evidence="4">RSF 1966-606</strain>
    </source>
</reference>
<evidence type="ECO:0000256" key="3">
    <source>
        <dbReference type="ARBA" id="ARBA00023167"/>
    </source>
</evidence>
<proteinExistence type="predicted"/>
<dbReference type="Gene3D" id="1.10.720.60">
    <property type="match status" value="1"/>
</dbReference>
<protein>
    <submittedName>
        <fullName evidence="4">Uncharacterized protein</fullName>
    </submittedName>
</protein>
<evidence type="ECO:0000313" key="4">
    <source>
        <dbReference type="EMBL" id="KAE9458103.1"/>
    </source>
</evidence>
<evidence type="ECO:0000256" key="2">
    <source>
        <dbReference type="ARBA" id="ARBA00022801"/>
    </source>
</evidence>
<dbReference type="AlphaFoldDB" id="A0A6A4LFS3"/>
<dbReference type="SUPFAM" id="SSF56784">
    <property type="entry name" value="HAD-like"/>
    <property type="match status" value="1"/>
</dbReference>
<feature type="non-terminal residue" evidence="4">
    <location>
        <position position="1"/>
    </location>
</feature>
<dbReference type="GO" id="GO:0000287">
    <property type="term" value="F:magnesium ion binding"/>
    <property type="evidence" value="ECO:0007669"/>
    <property type="project" value="InterPro"/>
</dbReference>
<dbReference type="InterPro" id="IPR023943">
    <property type="entry name" value="Enolase-ppase_E1"/>
</dbReference>
<dbReference type="FunFam" id="3.40.50.1000:FF:000088">
    <property type="entry name" value="Probable bifunctional methylthioribulose-1-phosphate dehydratase/enolase-phosphatase E1"/>
    <property type="match status" value="1"/>
</dbReference>
<dbReference type="PANTHER" id="PTHR20371">
    <property type="entry name" value="ENOLASE-PHOSPHATASE E1"/>
    <property type="match status" value="1"/>
</dbReference>
<dbReference type="SFLD" id="SFLDG01129">
    <property type="entry name" value="C1.5:_HAD__Beta-PGM__Phosphata"/>
    <property type="match status" value="1"/>
</dbReference>
<dbReference type="InterPro" id="IPR036412">
    <property type="entry name" value="HAD-like_sf"/>
</dbReference>
<dbReference type="NCBIfam" id="TIGR01691">
    <property type="entry name" value="enolase-ppase"/>
    <property type="match status" value="1"/>
</dbReference>
<name>A0A6A4LFS3_9ERIC</name>
<comment type="caution">
    <text evidence="4">The sequence shown here is derived from an EMBL/GenBank/DDBJ whole genome shotgun (WGS) entry which is preliminary data.</text>
</comment>
<keyword evidence="3" id="KW-0486">Methionine biosynthesis</keyword>
<dbReference type="Gene3D" id="3.40.50.1000">
    <property type="entry name" value="HAD superfamily/HAD-like"/>
    <property type="match status" value="1"/>
</dbReference>
<organism evidence="4 5">
    <name type="scientific">Rhododendron williamsianum</name>
    <dbReference type="NCBI Taxonomy" id="262921"/>
    <lineage>
        <taxon>Eukaryota</taxon>
        <taxon>Viridiplantae</taxon>
        <taxon>Streptophyta</taxon>
        <taxon>Embryophyta</taxon>
        <taxon>Tracheophyta</taxon>
        <taxon>Spermatophyta</taxon>
        <taxon>Magnoliopsida</taxon>
        <taxon>eudicotyledons</taxon>
        <taxon>Gunneridae</taxon>
        <taxon>Pentapetalae</taxon>
        <taxon>asterids</taxon>
        <taxon>Ericales</taxon>
        <taxon>Ericaceae</taxon>
        <taxon>Ericoideae</taxon>
        <taxon>Rhodoreae</taxon>
        <taxon>Rhododendron</taxon>
    </lineage>
</organism>
<gene>
    <name evidence="4" type="ORF">C3L33_09994</name>
</gene>
<keyword evidence="1" id="KW-0028">Amino-acid biosynthesis</keyword>
<dbReference type="GO" id="GO:0043874">
    <property type="term" value="F:acireductone synthase activity"/>
    <property type="evidence" value="ECO:0007669"/>
    <property type="project" value="InterPro"/>
</dbReference>
<dbReference type="PANTHER" id="PTHR20371:SF1">
    <property type="entry name" value="ENOLASE-PHOSPHATASE E1"/>
    <property type="match status" value="1"/>
</dbReference>
<dbReference type="GO" id="GO:0019509">
    <property type="term" value="P:L-methionine salvage from methylthioadenosine"/>
    <property type="evidence" value="ECO:0007669"/>
    <property type="project" value="InterPro"/>
</dbReference>
<dbReference type="CDD" id="cd01629">
    <property type="entry name" value="HAD_EP"/>
    <property type="match status" value="1"/>
</dbReference>
<evidence type="ECO:0000256" key="1">
    <source>
        <dbReference type="ARBA" id="ARBA00022605"/>
    </source>
</evidence>
<accession>A0A6A4LFS3</accession>